<name>A0ABU9MX20_9GAMM</name>
<dbReference type="Proteomes" id="UP001447008">
    <property type="component" value="Unassembled WGS sequence"/>
</dbReference>
<dbReference type="RefSeq" id="WP_342678789.1">
    <property type="nucleotide sequence ID" value="NZ_JBCGCU010000010.1"/>
</dbReference>
<sequence>MNAWKSAILFVAFVLALPATATTDKWQGVGEGVMRYLFWDIYHAELATNTGDYRQGQHPMRLSLTYLRDIEGDEITKATFDQWRKLDRPEYVRTYKALLKGLWPDVCSGDTLSFVTDANGQGTFYFNGELLQRVDDPAFSEAFTAIWLSPKTTEPALRAQLLGGRP</sequence>
<feature type="domain" description="Chalcone isomerase" evidence="2">
    <location>
        <begin position="44"/>
        <end position="163"/>
    </location>
</feature>
<evidence type="ECO:0000313" key="4">
    <source>
        <dbReference type="Proteomes" id="UP001447008"/>
    </source>
</evidence>
<dbReference type="EMBL" id="JBCGCU010000010">
    <property type="protein sequence ID" value="MEM0515819.1"/>
    <property type="molecule type" value="Genomic_DNA"/>
</dbReference>
<protein>
    <submittedName>
        <fullName evidence="3">Chalcone isomerase family protein</fullName>
    </submittedName>
</protein>
<evidence type="ECO:0000259" key="2">
    <source>
        <dbReference type="Pfam" id="PF16036"/>
    </source>
</evidence>
<evidence type="ECO:0000313" key="3">
    <source>
        <dbReference type="EMBL" id="MEM0515819.1"/>
    </source>
</evidence>
<dbReference type="Pfam" id="PF16036">
    <property type="entry name" value="Chalcone_3"/>
    <property type="match status" value="1"/>
</dbReference>
<proteinExistence type="predicted"/>
<dbReference type="InterPro" id="IPR016087">
    <property type="entry name" value="Chalcone_isomerase"/>
</dbReference>
<keyword evidence="4" id="KW-1185">Reference proteome</keyword>
<dbReference type="GO" id="GO:0016853">
    <property type="term" value="F:isomerase activity"/>
    <property type="evidence" value="ECO:0007669"/>
    <property type="project" value="UniProtKB-KW"/>
</dbReference>
<evidence type="ECO:0000256" key="1">
    <source>
        <dbReference type="SAM" id="SignalP"/>
    </source>
</evidence>
<reference evidence="3 4" key="1">
    <citation type="submission" date="2024-03" db="EMBL/GenBank/DDBJ databases">
        <title>Pseudoalteromonas qingdaonensis sp. nov., isolated from the intestines of marine benthic organisms.</title>
        <authorList>
            <person name="Lin X."/>
            <person name="Fang S."/>
            <person name="Hu X."/>
        </authorList>
    </citation>
    <scope>NUCLEOTIDE SEQUENCE [LARGE SCALE GENOMIC DNA]</scope>
    <source>
        <strain evidence="3 4">YIC-827</strain>
    </source>
</reference>
<keyword evidence="3" id="KW-0413">Isomerase</keyword>
<gene>
    <name evidence="3" type="ORF">WCN91_10420</name>
</gene>
<accession>A0ABU9MX20</accession>
<feature type="signal peptide" evidence="1">
    <location>
        <begin position="1"/>
        <end position="21"/>
    </location>
</feature>
<comment type="caution">
    <text evidence="3">The sequence shown here is derived from an EMBL/GenBank/DDBJ whole genome shotgun (WGS) entry which is preliminary data.</text>
</comment>
<keyword evidence="1" id="KW-0732">Signal</keyword>
<feature type="chain" id="PRO_5045177303" evidence="1">
    <location>
        <begin position="22"/>
        <end position="166"/>
    </location>
</feature>
<organism evidence="3 4">
    <name type="scientific">Pseudoalteromonas qingdaonensis</name>
    <dbReference type="NCBI Taxonomy" id="3131913"/>
    <lineage>
        <taxon>Bacteria</taxon>
        <taxon>Pseudomonadati</taxon>
        <taxon>Pseudomonadota</taxon>
        <taxon>Gammaproteobacteria</taxon>
        <taxon>Alteromonadales</taxon>
        <taxon>Pseudoalteromonadaceae</taxon>
        <taxon>Pseudoalteromonas</taxon>
    </lineage>
</organism>